<dbReference type="eggNOG" id="ENOG502RMW3">
    <property type="taxonomic scope" value="Eukaryota"/>
</dbReference>
<keyword evidence="2" id="KW-0472">Membrane</keyword>
<organism evidence="5 6">
    <name type="scientific">Magnaporthiopsis poae (strain ATCC 64411 / 73-15)</name>
    <name type="common">Kentucky bluegrass fungus</name>
    <name type="synonym">Magnaporthe poae</name>
    <dbReference type="NCBI Taxonomy" id="644358"/>
    <lineage>
        <taxon>Eukaryota</taxon>
        <taxon>Fungi</taxon>
        <taxon>Dikarya</taxon>
        <taxon>Ascomycota</taxon>
        <taxon>Pezizomycotina</taxon>
        <taxon>Sordariomycetes</taxon>
        <taxon>Sordariomycetidae</taxon>
        <taxon>Magnaporthales</taxon>
        <taxon>Magnaporthaceae</taxon>
        <taxon>Magnaporthiopsis</taxon>
    </lineage>
</organism>
<dbReference type="AlphaFoldDB" id="A0A0C4E8Z2"/>
<evidence type="ECO:0000313" key="4">
    <source>
        <dbReference type="EMBL" id="KLU90100.1"/>
    </source>
</evidence>
<dbReference type="Pfam" id="PF20237">
    <property type="entry name" value="DUF6594"/>
    <property type="match status" value="1"/>
</dbReference>
<reference evidence="5" key="5">
    <citation type="submission" date="2015-06" db="UniProtKB">
        <authorList>
            <consortium name="EnsemblFungi"/>
        </authorList>
    </citation>
    <scope>IDENTIFICATION</scope>
    <source>
        <strain evidence="5">ATCC 64411</strain>
    </source>
</reference>
<dbReference type="EMBL" id="GL876974">
    <property type="protein sequence ID" value="KLU90100.1"/>
    <property type="molecule type" value="Genomic_DNA"/>
</dbReference>
<keyword evidence="2" id="KW-0812">Transmembrane</keyword>
<feature type="transmembrane region" description="Helical" evidence="2">
    <location>
        <begin position="196"/>
        <end position="218"/>
    </location>
</feature>
<dbReference type="InterPro" id="IPR046529">
    <property type="entry name" value="DUF6594"/>
</dbReference>
<gene>
    <name evidence="4" type="ORF">MAPG_09065</name>
</gene>
<evidence type="ECO:0000256" key="2">
    <source>
        <dbReference type="SAM" id="Phobius"/>
    </source>
</evidence>
<accession>A0A0C4E8Z2</accession>
<feature type="region of interest" description="Disordered" evidence="1">
    <location>
        <begin position="8"/>
        <end position="32"/>
    </location>
</feature>
<evidence type="ECO:0000313" key="6">
    <source>
        <dbReference type="Proteomes" id="UP000011715"/>
    </source>
</evidence>
<evidence type="ECO:0000256" key="1">
    <source>
        <dbReference type="SAM" id="MobiDB-lite"/>
    </source>
</evidence>
<keyword evidence="2" id="KW-1133">Transmembrane helix</keyword>
<dbReference type="OrthoDB" id="10483065at2759"/>
<name>A0A0C4E8Z2_MAGP6</name>
<dbReference type="Proteomes" id="UP000011715">
    <property type="component" value="Unassembled WGS sequence"/>
</dbReference>
<reference evidence="6" key="1">
    <citation type="submission" date="2010-05" db="EMBL/GenBank/DDBJ databases">
        <title>The genome sequence of Magnaporthe poae strain ATCC 64411.</title>
        <authorList>
            <person name="Ma L.-J."/>
            <person name="Dead R."/>
            <person name="Young S."/>
            <person name="Zeng Q."/>
            <person name="Koehrsen M."/>
            <person name="Alvarado L."/>
            <person name="Berlin A."/>
            <person name="Chapman S.B."/>
            <person name="Chen Z."/>
            <person name="Freedman E."/>
            <person name="Gellesch M."/>
            <person name="Goldberg J."/>
            <person name="Griggs A."/>
            <person name="Gujja S."/>
            <person name="Heilman E.R."/>
            <person name="Heiman D."/>
            <person name="Hepburn T."/>
            <person name="Howarth C."/>
            <person name="Jen D."/>
            <person name="Larson L."/>
            <person name="Mehta T."/>
            <person name="Neiman D."/>
            <person name="Pearson M."/>
            <person name="Roberts A."/>
            <person name="Saif S."/>
            <person name="Shea T."/>
            <person name="Shenoy N."/>
            <person name="Sisk P."/>
            <person name="Stolte C."/>
            <person name="Sykes S."/>
            <person name="Walk T."/>
            <person name="White J."/>
            <person name="Yandava C."/>
            <person name="Haas B."/>
            <person name="Nusbaum C."/>
            <person name="Birren B."/>
        </authorList>
    </citation>
    <scope>NUCLEOTIDE SEQUENCE [LARGE SCALE GENOMIC DNA]</scope>
    <source>
        <strain evidence="6">ATCC 64411 / 73-15</strain>
    </source>
</reference>
<dbReference type="EMBL" id="ADBL01002221">
    <property type="status" value="NOT_ANNOTATED_CDS"/>
    <property type="molecule type" value="Genomic_DNA"/>
</dbReference>
<evidence type="ECO:0000313" key="5">
    <source>
        <dbReference type="EnsemblFungi" id="MAPG_09065T0"/>
    </source>
</evidence>
<reference evidence="5" key="4">
    <citation type="journal article" date="2015" name="G3 (Bethesda)">
        <title>Genome sequences of three phytopathogenic species of the Magnaporthaceae family of fungi.</title>
        <authorList>
            <person name="Okagaki L.H."/>
            <person name="Nunes C.C."/>
            <person name="Sailsbery J."/>
            <person name="Clay B."/>
            <person name="Brown D."/>
            <person name="John T."/>
            <person name="Oh Y."/>
            <person name="Young N."/>
            <person name="Fitzgerald M."/>
            <person name="Haas B.J."/>
            <person name="Zeng Q."/>
            <person name="Young S."/>
            <person name="Adiconis X."/>
            <person name="Fan L."/>
            <person name="Levin J.Z."/>
            <person name="Mitchell T.K."/>
            <person name="Okubara P.A."/>
            <person name="Farman M.L."/>
            <person name="Kohn L.M."/>
            <person name="Birren B."/>
            <person name="Ma L.-J."/>
            <person name="Dean R.A."/>
        </authorList>
    </citation>
    <scope>NUCLEOTIDE SEQUENCE</scope>
    <source>
        <strain evidence="5">ATCC 64411 / 73-15</strain>
    </source>
</reference>
<dbReference type="EnsemblFungi" id="MAPG_09065T0">
    <property type="protein sequence ID" value="MAPG_09065T0"/>
    <property type="gene ID" value="MAPG_09065"/>
</dbReference>
<proteinExistence type="predicted"/>
<keyword evidence="6" id="KW-1185">Reference proteome</keyword>
<sequence>MSMDLAALNAAERGQVSRTDSSGSESDRDTEKDLSIPALQAVYLDIRCVPVFSEEACHCIDELARDATSRIERCKTLKKNGVNGRRLRIATRRKINALWKHYAFVKLADEVLGLERPSRASLAELRSFHRQEGIPVPKPLEDLDRDGYRLVSPKRAMYEKRLIEACHSVDWSKWFSWARLSSGWERVGATFSDEKIVMLAGAVTALMVCLAMMLPMALVPLNQLSPVCALLMCFLFMLCFGGMQIWLFEEYSMTFLVYGGFLATILQIRIGG</sequence>
<feature type="transmembrane region" description="Helical" evidence="2">
    <location>
        <begin position="255"/>
        <end position="271"/>
    </location>
</feature>
<reference evidence="4" key="2">
    <citation type="submission" date="2010-05" db="EMBL/GenBank/DDBJ databases">
        <title>The Genome Sequence of Magnaporthe poae strain ATCC 64411.</title>
        <authorList>
            <consortium name="The Broad Institute Genome Sequencing Platform"/>
            <consortium name="Broad Institute Genome Sequencing Center for Infectious Disease"/>
            <person name="Ma L.-J."/>
            <person name="Dead R."/>
            <person name="Young S."/>
            <person name="Zeng Q."/>
            <person name="Koehrsen M."/>
            <person name="Alvarado L."/>
            <person name="Berlin A."/>
            <person name="Chapman S.B."/>
            <person name="Chen Z."/>
            <person name="Freedman E."/>
            <person name="Gellesch M."/>
            <person name="Goldberg J."/>
            <person name="Griggs A."/>
            <person name="Gujja S."/>
            <person name="Heilman E.R."/>
            <person name="Heiman D."/>
            <person name="Hepburn T."/>
            <person name="Howarth C."/>
            <person name="Jen D."/>
            <person name="Larson L."/>
            <person name="Mehta T."/>
            <person name="Neiman D."/>
            <person name="Pearson M."/>
            <person name="Roberts A."/>
            <person name="Saif S."/>
            <person name="Shea T."/>
            <person name="Shenoy N."/>
            <person name="Sisk P."/>
            <person name="Stolte C."/>
            <person name="Sykes S."/>
            <person name="Walk T."/>
            <person name="White J."/>
            <person name="Yandava C."/>
            <person name="Haas B."/>
            <person name="Nusbaum C."/>
            <person name="Birren B."/>
        </authorList>
    </citation>
    <scope>NUCLEOTIDE SEQUENCE</scope>
    <source>
        <strain evidence="4">ATCC 64411</strain>
    </source>
</reference>
<evidence type="ECO:0000259" key="3">
    <source>
        <dbReference type="Pfam" id="PF20237"/>
    </source>
</evidence>
<dbReference type="VEuPathDB" id="FungiDB:MAPG_09065"/>
<feature type="domain" description="DUF6594" evidence="3">
    <location>
        <begin position="67"/>
        <end position="243"/>
    </location>
</feature>
<feature type="transmembrane region" description="Helical" evidence="2">
    <location>
        <begin position="224"/>
        <end position="248"/>
    </location>
</feature>
<protein>
    <recommendedName>
        <fullName evidence="3">DUF6594 domain-containing protein</fullName>
    </recommendedName>
</protein>
<reference evidence="4" key="3">
    <citation type="submission" date="2011-03" db="EMBL/GenBank/DDBJ databases">
        <title>Annotation of Magnaporthe poae ATCC 64411.</title>
        <authorList>
            <person name="Ma L.-J."/>
            <person name="Dead R."/>
            <person name="Young S.K."/>
            <person name="Zeng Q."/>
            <person name="Gargeya S."/>
            <person name="Fitzgerald M."/>
            <person name="Haas B."/>
            <person name="Abouelleil A."/>
            <person name="Alvarado L."/>
            <person name="Arachchi H.M."/>
            <person name="Berlin A."/>
            <person name="Brown A."/>
            <person name="Chapman S.B."/>
            <person name="Chen Z."/>
            <person name="Dunbar C."/>
            <person name="Freedman E."/>
            <person name="Gearin G."/>
            <person name="Gellesch M."/>
            <person name="Goldberg J."/>
            <person name="Griggs A."/>
            <person name="Gujja S."/>
            <person name="Heiman D."/>
            <person name="Howarth C."/>
            <person name="Larson L."/>
            <person name="Lui A."/>
            <person name="MacDonald P.J.P."/>
            <person name="Mehta T."/>
            <person name="Montmayeur A."/>
            <person name="Murphy C."/>
            <person name="Neiman D."/>
            <person name="Pearson M."/>
            <person name="Priest M."/>
            <person name="Roberts A."/>
            <person name="Saif S."/>
            <person name="Shea T."/>
            <person name="Shenoy N."/>
            <person name="Sisk P."/>
            <person name="Stolte C."/>
            <person name="Sykes S."/>
            <person name="Yandava C."/>
            <person name="Wortman J."/>
            <person name="Nusbaum C."/>
            <person name="Birren B."/>
        </authorList>
    </citation>
    <scope>NUCLEOTIDE SEQUENCE</scope>
    <source>
        <strain evidence="4">ATCC 64411</strain>
    </source>
</reference>